<dbReference type="Pfam" id="PF00276">
    <property type="entry name" value="Ribosomal_L23"/>
    <property type="match status" value="1"/>
</dbReference>
<accession>A0A167S831</accession>
<sequence length="340" mass="39206">MLLHGLVRLEASSSQALSRIRTALPTTNHRLYVTKIPQPPVTGTGPSVFTYSPRAVRIRRHRFHHPRLEEVDGVQMSDSDKRRWEWLLQQSKIPKGVTAKQWLEERYAWRNRLRGVKYGRKEPSTLLGGDRPKKRNIFTTEEALSRSLTLKPKEIVGQRIYLPNFVVRLVRNTTPLGRPYDPYIATFRVPRSLTKMDIKSYLLTVYGVETTFIRTENYVSKIVRNTGGRKMRMSNRTYKRAIVGLVDAFYYPEAKEDMTAEERAAREQWEEENFNKSYIAQMQKEHMATTQGFGIRKVIHGNSSRSRILKEILRRRAERDGVTLSLGSSGAEGATDSAHA</sequence>
<keyword evidence="6" id="KW-1185">Reference proteome</keyword>
<dbReference type="PANTHER" id="PTHR12059:SF5">
    <property type="entry name" value="LARGE RIBOSOMAL SUBUNIT PROTEIN UL23M"/>
    <property type="match status" value="1"/>
</dbReference>
<gene>
    <name evidence="5" type="ORF">CALVIDRAFT_532432</name>
</gene>
<keyword evidence="3" id="KW-0687">Ribonucleoprotein</keyword>
<protein>
    <recommendedName>
        <fullName evidence="4">Large ribosomal subunit protein uL23m</fullName>
    </recommendedName>
</protein>
<reference evidence="5 6" key="1">
    <citation type="journal article" date="2016" name="Mol. Biol. Evol.">
        <title>Comparative Genomics of Early-Diverging Mushroom-Forming Fungi Provides Insights into the Origins of Lignocellulose Decay Capabilities.</title>
        <authorList>
            <person name="Nagy L.G."/>
            <person name="Riley R."/>
            <person name="Tritt A."/>
            <person name="Adam C."/>
            <person name="Daum C."/>
            <person name="Floudas D."/>
            <person name="Sun H."/>
            <person name="Yadav J.S."/>
            <person name="Pangilinan J."/>
            <person name="Larsson K.H."/>
            <person name="Matsuura K."/>
            <person name="Barry K."/>
            <person name="Labutti K."/>
            <person name="Kuo R."/>
            <person name="Ohm R.A."/>
            <person name="Bhattacharya S.S."/>
            <person name="Shirouzu T."/>
            <person name="Yoshinaga Y."/>
            <person name="Martin F.M."/>
            <person name="Grigoriev I.V."/>
            <person name="Hibbett D.S."/>
        </authorList>
    </citation>
    <scope>NUCLEOTIDE SEQUENCE [LARGE SCALE GENOMIC DNA]</scope>
    <source>
        <strain evidence="5 6">TUFC12733</strain>
    </source>
</reference>
<dbReference type="GO" id="GO:0032543">
    <property type="term" value="P:mitochondrial translation"/>
    <property type="evidence" value="ECO:0007669"/>
    <property type="project" value="TreeGrafter"/>
</dbReference>
<dbReference type="GO" id="GO:0003735">
    <property type="term" value="F:structural constituent of ribosome"/>
    <property type="evidence" value="ECO:0007669"/>
    <property type="project" value="InterPro"/>
</dbReference>
<evidence type="ECO:0000313" key="6">
    <source>
        <dbReference type="Proteomes" id="UP000076738"/>
    </source>
</evidence>
<comment type="similarity">
    <text evidence="1">Belongs to the universal ribosomal protein uL23 family.</text>
</comment>
<dbReference type="Proteomes" id="UP000076738">
    <property type="component" value="Unassembled WGS sequence"/>
</dbReference>
<name>A0A167S831_CALVF</name>
<dbReference type="InterPro" id="IPR012677">
    <property type="entry name" value="Nucleotide-bd_a/b_plait_sf"/>
</dbReference>
<dbReference type="PANTHER" id="PTHR12059">
    <property type="entry name" value="RIBOSOMAL PROTEIN L23-RELATED"/>
    <property type="match status" value="1"/>
</dbReference>
<evidence type="ECO:0000256" key="1">
    <source>
        <dbReference type="ARBA" id="ARBA00006700"/>
    </source>
</evidence>
<dbReference type="InterPro" id="IPR012678">
    <property type="entry name" value="Ribosomal_uL23/eL15/eS24_sf"/>
</dbReference>
<dbReference type="Gene3D" id="3.30.70.330">
    <property type="match status" value="1"/>
</dbReference>
<organism evidence="5 6">
    <name type="scientific">Calocera viscosa (strain TUFC12733)</name>
    <dbReference type="NCBI Taxonomy" id="1330018"/>
    <lineage>
        <taxon>Eukaryota</taxon>
        <taxon>Fungi</taxon>
        <taxon>Dikarya</taxon>
        <taxon>Basidiomycota</taxon>
        <taxon>Agaricomycotina</taxon>
        <taxon>Dacrymycetes</taxon>
        <taxon>Dacrymycetales</taxon>
        <taxon>Dacrymycetaceae</taxon>
        <taxon>Calocera</taxon>
    </lineage>
</organism>
<dbReference type="InterPro" id="IPR013025">
    <property type="entry name" value="Ribosomal_uL23-like"/>
</dbReference>
<evidence type="ECO:0000256" key="2">
    <source>
        <dbReference type="ARBA" id="ARBA00022980"/>
    </source>
</evidence>
<dbReference type="GO" id="GO:0005762">
    <property type="term" value="C:mitochondrial large ribosomal subunit"/>
    <property type="evidence" value="ECO:0007669"/>
    <property type="project" value="TreeGrafter"/>
</dbReference>
<evidence type="ECO:0000256" key="4">
    <source>
        <dbReference type="ARBA" id="ARBA00039977"/>
    </source>
</evidence>
<dbReference type="OrthoDB" id="275582at2759"/>
<dbReference type="SUPFAM" id="SSF54189">
    <property type="entry name" value="Ribosomal proteins S24e, L23 and L15e"/>
    <property type="match status" value="1"/>
</dbReference>
<evidence type="ECO:0000313" key="5">
    <source>
        <dbReference type="EMBL" id="KZP01662.1"/>
    </source>
</evidence>
<dbReference type="AlphaFoldDB" id="A0A167S831"/>
<proteinExistence type="inferred from homology"/>
<dbReference type="EMBL" id="KV417266">
    <property type="protein sequence ID" value="KZP01662.1"/>
    <property type="molecule type" value="Genomic_DNA"/>
</dbReference>
<dbReference type="STRING" id="1330018.A0A167S831"/>
<keyword evidence="2" id="KW-0689">Ribosomal protein</keyword>
<evidence type="ECO:0000256" key="3">
    <source>
        <dbReference type="ARBA" id="ARBA00023274"/>
    </source>
</evidence>